<evidence type="ECO:0000256" key="3">
    <source>
        <dbReference type="ARBA" id="ARBA00022737"/>
    </source>
</evidence>
<reference evidence="7" key="1">
    <citation type="journal article" date="2019" name="Int. J. Syst. Evol. Microbiol.">
        <title>The Global Catalogue of Microorganisms (GCM) 10K type strain sequencing project: providing services to taxonomists for standard genome sequencing and annotation.</title>
        <authorList>
            <consortium name="The Broad Institute Genomics Platform"/>
            <consortium name="The Broad Institute Genome Sequencing Center for Infectious Disease"/>
            <person name="Wu L."/>
            <person name="Ma J."/>
        </authorList>
    </citation>
    <scope>NUCLEOTIDE SEQUENCE [LARGE SCALE GENOMIC DNA]</scope>
    <source>
        <strain evidence="7">KCTC 42087</strain>
    </source>
</reference>
<protein>
    <submittedName>
        <fullName evidence="6">Prenyltransferase/squalene oxidase repeat-containing protein</fullName>
    </submittedName>
</protein>
<dbReference type="InterPro" id="IPR032696">
    <property type="entry name" value="SQ_cyclase_C"/>
</dbReference>
<comment type="pathway">
    <text evidence="1">Secondary metabolite biosynthesis; hopanoid biosynthesis.</text>
</comment>
<keyword evidence="7" id="KW-1185">Reference proteome</keyword>
<dbReference type="Proteomes" id="UP001596074">
    <property type="component" value="Unassembled WGS sequence"/>
</dbReference>
<evidence type="ECO:0000259" key="4">
    <source>
        <dbReference type="Pfam" id="PF13243"/>
    </source>
</evidence>
<comment type="similarity">
    <text evidence="2">Belongs to the terpene cyclase/mutase family.</text>
</comment>
<dbReference type="Pfam" id="PF13243">
    <property type="entry name" value="SQHop_cyclase_C"/>
    <property type="match status" value="1"/>
</dbReference>
<dbReference type="Pfam" id="PF13249">
    <property type="entry name" value="SQHop_cyclase_N"/>
    <property type="match status" value="1"/>
</dbReference>
<dbReference type="PANTHER" id="PTHR11764">
    <property type="entry name" value="TERPENE CYCLASE/MUTASE FAMILY MEMBER"/>
    <property type="match status" value="1"/>
</dbReference>
<name>A0ABW1AFF7_9ACTN</name>
<dbReference type="RefSeq" id="WP_378290129.1">
    <property type="nucleotide sequence ID" value="NZ_JBHSON010000107.1"/>
</dbReference>
<proteinExistence type="inferred from homology"/>
<dbReference type="InterPro" id="IPR032697">
    <property type="entry name" value="SQ_cyclase_N"/>
</dbReference>
<accession>A0ABW1AFF7</accession>
<sequence length="561" mass="59834">MTAEITGTAPAPARVRDALAAALDGVFALQRPDGSWQGVLPSSAVSTGSAVIALHAAGESPDLVTAGARWLRSAQEPDGGWGDAPGGPSTLNATAIAVAALRVVEGRRADDAVARGLLRIDAFGGMDAVGDRERCTLKAVCQQYLAEAGLYPEERLGRMPYELLLAPAWLRNKLSFTVPGLAAWGVMQGRTREFGSVRRLVNRFAEPRALAYLDDIRRYEGPSGGVEESPLMASIVAFGYHRAGLRPVPYLDYLRGTVRPDGSWPIDRDIEFSVSVYLVQAMFDAGLDGDERLRRIEPWIRAAQRSSAFAPTGCPPGGWGWSMPSGWPDTDDTSGAVASLAGLGAGKGDPSLRRGVAWLLRMQNRDGSWGCFTRNARVSMDAPCAVMTAHAVLALWRAGAGDGTSGATARAVRWFARAQRGDGSFATPWFRDYTTGTARVLEALSRLGLSRTPTGVRARNWLLAHQHPDGGWGDGRGGAATVEETAWALIGLIGAGDADDPATARGIAWLLRHQRDDGLWEPAMVGVYFLDLTYWCDHFANAYALQALALYASALDGGDGG</sequence>
<feature type="domain" description="Squalene cyclase C-terminal" evidence="4">
    <location>
        <begin position="278"/>
        <end position="551"/>
    </location>
</feature>
<keyword evidence="3" id="KW-0677">Repeat</keyword>
<comment type="caution">
    <text evidence="6">The sequence shown here is derived from an EMBL/GenBank/DDBJ whole genome shotgun (WGS) entry which is preliminary data.</text>
</comment>
<dbReference type="InterPro" id="IPR008930">
    <property type="entry name" value="Terpenoid_cyclase/PrenylTrfase"/>
</dbReference>
<dbReference type="InterPro" id="IPR018333">
    <property type="entry name" value="Squalene_cyclase"/>
</dbReference>
<gene>
    <name evidence="6" type="ORF">ACFPZN_47310</name>
</gene>
<dbReference type="EMBL" id="JBHSON010000107">
    <property type="protein sequence ID" value="MFC5753274.1"/>
    <property type="molecule type" value="Genomic_DNA"/>
</dbReference>
<organism evidence="6 7">
    <name type="scientific">Actinomadura rugatobispora</name>
    <dbReference type="NCBI Taxonomy" id="1994"/>
    <lineage>
        <taxon>Bacteria</taxon>
        <taxon>Bacillati</taxon>
        <taxon>Actinomycetota</taxon>
        <taxon>Actinomycetes</taxon>
        <taxon>Streptosporangiales</taxon>
        <taxon>Thermomonosporaceae</taxon>
        <taxon>Actinomadura</taxon>
    </lineage>
</organism>
<evidence type="ECO:0000256" key="2">
    <source>
        <dbReference type="ARBA" id="ARBA00009755"/>
    </source>
</evidence>
<feature type="domain" description="Squalene cyclase N-terminal" evidence="5">
    <location>
        <begin position="20"/>
        <end position="171"/>
    </location>
</feature>
<evidence type="ECO:0000256" key="1">
    <source>
        <dbReference type="ARBA" id="ARBA00004999"/>
    </source>
</evidence>
<evidence type="ECO:0000313" key="7">
    <source>
        <dbReference type="Proteomes" id="UP001596074"/>
    </source>
</evidence>
<evidence type="ECO:0000259" key="5">
    <source>
        <dbReference type="Pfam" id="PF13249"/>
    </source>
</evidence>
<dbReference type="SUPFAM" id="SSF48239">
    <property type="entry name" value="Terpenoid cyclases/Protein prenyltransferases"/>
    <property type="match status" value="2"/>
</dbReference>
<dbReference type="Gene3D" id="1.50.10.20">
    <property type="match status" value="2"/>
</dbReference>
<evidence type="ECO:0000313" key="6">
    <source>
        <dbReference type="EMBL" id="MFC5753274.1"/>
    </source>
</evidence>
<dbReference type="PANTHER" id="PTHR11764:SF20">
    <property type="entry name" value="LANOSTEROL SYNTHASE"/>
    <property type="match status" value="1"/>
</dbReference>